<evidence type="ECO:0000256" key="1">
    <source>
        <dbReference type="SAM" id="SignalP"/>
    </source>
</evidence>
<gene>
    <name evidence="2" type="ORF">C7K08_13335</name>
</gene>
<keyword evidence="1" id="KW-0732">Signal</keyword>
<organism evidence="2 3">
    <name type="scientific">Synechococcus lacustris str. Tous</name>
    <dbReference type="NCBI Taxonomy" id="1910958"/>
    <lineage>
        <taxon>Bacteria</taxon>
        <taxon>Bacillati</taxon>
        <taxon>Cyanobacteriota</taxon>
        <taxon>Cyanophyceae</taxon>
        <taxon>Synechococcales</taxon>
        <taxon>Synechococcaceae</taxon>
        <taxon>Synechococcus</taxon>
    </lineage>
</organism>
<evidence type="ECO:0000313" key="3">
    <source>
        <dbReference type="Proteomes" id="UP000240206"/>
    </source>
</evidence>
<comment type="caution">
    <text evidence="2">The sequence shown here is derived from an EMBL/GenBank/DDBJ whole genome shotgun (WGS) entry which is preliminary data.</text>
</comment>
<protein>
    <submittedName>
        <fullName evidence="2">Uncharacterized protein</fullName>
    </submittedName>
</protein>
<dbReference type="Proteomes" id="UP000240206">
    <property type="component" value="Unassembled WGS sequence"/>
</dbReference>
<accession>A0A2P7EB00</accession>
<reference evidence="3" key="1">
    <citation type="submission" date="2018-03" db="EMBL/GenBank/DDBJ databases">
        <title>Ecological and genomic features of two cosmopolitan and abundant freshwater picocyanobacteria.</title>
        <authorList>
            <person name="Cabello-Yeves P.J."/>
            <person name="Picazo A."/>
            <person name="Camacho A."/>
            <person name="Callieri C."/>
            <person name="Rosselli R."/>
            <person name="Roda-Garcia J."/>
            <person name="Coutinho F.H."/>
            <person name="Rodriguez-Valera F."/>
        </authorList>
    </citation>
    <scope>NUCLEOTIDE SEQUENCE [LARGE SCALE GENOMIC DNA]</scope>
    <source>
        <strain evidence="3">Tous</strain>
    </source>
</reference>
<feature type="non-terminal residue" evidence="2">
    <location>
        <position position="179"/>
    </location>
</feature>
<feature type="signal peptide" evidence="1">
    <location>
        <begin position="1"/>
        <end position="25"/>
    </location>
</feature>
<dbReference type="AlphaFoldDB" id="A0A2P7EB00"/>
<name>A0A2P7EB00_9SYNE</name>
<dbReference type="RefSeq" id="WP_106501040.1">
    <property type="nucleotide sequence ID" value="NZ_PXVC01000135.1"/>
</dbReference>
<feature type="chain" id="PRO_5015170501" evidence="1">
    <location>
        <begin position="26"/>
        <end position="179"/>
    </location>
</feature>
<evidence type="ECO:0000313" key="2">
    <source>
        <dbReference type="EMBL" id="PSI00406.1"/>
    </source>
</evidence>
<keyword evidence="3" id="KW-1185">Reference proteome</keyword>
<dbReference type="EMBL" id="PXVC01000135">
    <property type="protein sequence ID" value="PSI00406.1"/>
    <property type="molecule type" value="Genomic_DNA"/>
</dbReference>
<sequence>MALIRRTIAATAAAISVLLPSAAAAADGYWLDQYNALLFIGLFRLDKELEEMKQKGAAVVMVHADSLPDPLLRWIAWRANRLKLKPVAWIQRPTASNLKRISKISGYKALQIDDHFFAKPPVEITSLRAKLRDRQLWCSFQPGQFSWQTAQLCDHVDIQLYRNTCNSTIDAAYRLGVAG</sequence>
<proteinExistence type="predicted"/>